<protein>
    <recommendedName>
        <fullName evidence="2">AB hydrolase-1 domain-containing protein</fullName>
    </recommendedName>
</protein>
<dbReference type="Pfam" id="PF00561">
    <property type="entry name" value="Abhydrolase_1"/>
    <property type="match status" value="1"/>
</dbReference>
<evidence type="ECO:0000259" key="2">
    <source>
        <dbReference type="Pfam" id="PF00561"/>
    </source>
</evidence>
<dbReference type="SUPFAM" id="SSF53474">
    <property type="entry name" value="alpha/beta-Hydrolases"/>
    <property type="match status" value="1"/>
</dbReference>
<accession>A0A9P7GMR1</accession>
<dbReference type="Gene3D" id="3.40.50.1820">
    <property type="entry name" value="alpha/beta hydrolase"/>
    <property type="match status" value="1"/>
</dbReference>
<organism evidence="3 4">
    <name type="scientific">Sphagnurus paluster</name>
    <dbReference type="NCBI Taxonomy" id="117069"/>
    <lineage>
        <taxon>Eukaryota</taxon>
        <taxon>Fungi</taxon>
        <taxon>Dikarya</taxon>
        <taxon>Basidiomycota</taxon>
        <taxon>Agaricomycotina</taxon>
        <taxon>Agaricomycetes</taxon>
        <taxon>Agaricomycetidae</taxon>
        <taxon>Agaricales</taxon>
        <taxon>Tricholomatineae</taxon>
        <taxon>Lyophyllaceae</taxon>
        <taxon>Sphagnurus</taxon>
    </lineage>
</organism>
<dbReference type="GO" id="GO:0016020">
    <property type="term" value="C:membrane"/>
    <property type="evidence" value="ECO:0007669"/>
    <property type="project" value="TreeGrafter"/>
</dbReference>
<keyword evidence="4" id="KW-1185">Reference proteome</keyword>
<dbReference type="InterPro" id="IPR029058">
    <property type="entry name" value="AB_hydrolase_fold"/>
</dbReference>
<dbReference type="OrthoDB" id="294702at2759"/>
<evidence type="ECO:0000313" key="4">
    <source>
        <dbReference type="Proteomes" id="UP000717328"/>
    </source>
</evidence>
<reference evidence="3" key="1">
    <citation type="submission" date="2021-02" db="EMBL/GenBank/DDBJ databases">
        <authorList>
            <person name="Nieuwenhuis M."/>
            <person name="Van De Peppel L.J.J."/>
        </authorList>
    </citation>
    <scope>NUCLEOTIDE SEQUENCE</scope>
    <source>
        <strain evidence="3">D49</strain>
    </source>
</reference>
<dbReference type="Proteomes" id="UP000717328">
    <property type="component" value="Unassembled WGS sequence"/>
</dbReference>
<feature type="domain" description="AB hydrolase-1" evidence="2">
    <location>
        <begin position="44"/>
        <end position="316"/>
    </location>
</feature>
<proteinExistence type="predicted"/>
<dbReference type="EMBL" id="JABCKI010000108">
    <property type="protein sequence ID" value="KAG5652654.1"/>
    <property type="molecule type" value="Genomic_DNA"/>
</dbReference>
<dbReference type="PANTHER" id="PTHR43798:SF31">
    <property type="entry name" value="AB HYDROLASE SUPERFAMILY PROTEIN YCLE"/>
    <property type="match status" value="1"/>
</dbReference>
<evidence type="ECO:0000256" key="1">
    <source>
        <dbReference type="ARBA" id="ARBA00022801"/>
    </source>
</evidence>
<sequence>MSVEKLLALSGGRTLAYEDAGIATSSIVVISISGTLSVGRVSRIPAALQAKGVHYIAPTLPGYGNTSPPSTGKSYSSTIAEDMSSLLDHLHPNAPTLELYISGGSFGTVPAQMLFGAPFDVFPHGRHIKGMLLLGAFPPFVNDKEKGFVYTRCMTWQNYIAVGPPARIIPFRLLQRLTSVVIQSKIATQEKAETFIHQFLFERMSDKEKEAYRVWRERSGYEEGQLEREMAENNRRSVAKTWEGFMSTAEVLSSDWGWGKKLGDLDEEHTLGRKVMFVAGSDDHGTTVEWAEYLTSKYTNARLKVLDGGHIAAIFHSEEIWAEFMDT</sequence>
<name>A0A9P7GMR1_9AGAR</name>
<dbReference type="AlphaFoldDB" id="A0A9P7GMR1"/>
<keyword evidence="1" id="KW-0378">Hydrolase</keyword>
<dbReference type="InterPro" id="IPR000073">
    <property type="entry name" value="AB_hydrolase_1"/>
</dbReference>
<dbReference type="GO" id="GO:0016787">
    <property type="term" value="F:hydrolase activity"/>
    <property type="evidence" value="ECO:0007669"/>
    <property type="project" value="UniProtKB-KW"/>
</dbReference>
<dbReference type="PANTHER" id="PTHR43798">
    <property type="entry name" value="MONOACYLGLYCEROL LIPASE"/>
    <property type="match status" value="1"/>
</dbReference>
<gene>
    <name evidence="3" type="ORF">H0H81_004210</name>
</gene>
<evidence type="ECO:0000313" key="3">
    <source>
        <dbReference type="EMBL" id="KAG5652654.1"/>
    </source>
</evidence>
<dbReference type="InterPro" id="IPR050266">
    <property type="entry name" value="AB_hydrolase_sf"/>
</dbReference>
<reference evidence="3" key="2">
    <citation type="submission" date="2021-10" db="EMBL/GenBank/DDBJ databases">
        <title>Phylogenomics reveals ancestral predisposition of the termite-cultivated fungus Termitomyces towards a domesticated lifestyle.</title>
        <authorList>
            <person name="Auxier B."/>
            <person name="Grum-Grzhimaylo A."/>
            <person name="Cardenas M.E."/>
            <person name="Lodge J.D."/>
            <person name="Laessoe T."/>
            <person name="Pedersen O."/>
            <person name="Smith M.E."/>
            <person name="Kuyper T.W."/>
            <person name="Franco-Molano E.A."/>
            <person name="Baroni T.J."/>
            <person name="Aanen D.K."/>
        </authorList>
    </citation>
    <scope>NUCLEOTIDE SEQUENCE</scope>
    <source>
        <strain evidence="3">D49</strain>
    </source>
</reference>
<comment type="caution">
    <text evidence="3">The sequence shown here is derived from an EMBL/GenBank/DDBJ whole genome shotgun (WGS) entry which is preliminary data.</text>
</comment>